<evidence type="ECO:0000256" key="2">
    <source>
        <dbReference type="ARBA" id="ARBA00023315"/>
    </source>
</evidence>
<evidence type="ECO:0000313" key="4">
    <source>
        <dbReference type="EMBL" id="GBG95272.1"/>
    </source>
</evidence>
<keyword evidence="5" id="KW-1185">Reference proteome</keyword>
<dbReference type="InterPro" id="IPR016181">
    <property type="entry name" value="Acyl_CoA_acyltransferase"/>
</dbReference>
<dbReference type="PANTHER" id="PTHR10908:SF0">
    <property type="entry name" value="SEROTONIN N-ACETYLTRANSFERASE"/>
    <property type="match status" value="1"/>
</dbReference>
<dbReference type="SUPFAM" id="SSF55729">
    <property type="entry name" value="Acyl-CoA N-acyltransferases (Nat)"/>
    <property type="match status" value="1"/>
</dbReference>
<dbReference type="OrthoDB" id="9800962at2"/>
<evidence type="ECO:0000256" key="1">
    <source>
        <dbReference type="ARBA" id="ARBA00022679"/>
    </source>
</evidence>
<gene>
    <name evidence="4" type="ORF">LFYK43_17310</name>
</gene>
<evidence type="ECO:0000313" key="5">
    <source>
        <dbReference type="Proteomes" id="UP000286848"/>
    </source>
</evidence>
<keyword evidence="2" id="KW-0012">Acyltransferase</keyword>
<dbReference type="InterPro" id="IPR051635">
    <property type="entry name" value="SNAT-like"/>
</dbReference>
<comment type="caution">
    <text evidence="4">The sequence shown here is derived from an EMBL/GenBank/DDBJ whole genome shotgun (WGS) entry which is preliminary data.</text>
</comment>
<organism evidence="4 5">
    <name type="scientific">Ligilactobacillus salitolerans</name>
    <dbReference type="NCBI Taxonomy" id="1808352"/>
    <lineage>
        <taxon>Bacteria</taxon>
        <taxon>Bacillati</taxon>
        <taxon>Bacillota</taxon>
        <taxon>Bacilli</taxon>
        <taxon>Lactobacillales</taxon>
        <taxon>Lactobacillaceae</taxon>
        <taxon>Ligilactobacillus</taxon>
    </lineage>
</organism>
<dbReference type="Gene3D" id="3.40.630.30">
    <property type="match status" value="1"/>
</dbReference>
<dbReference type="Pfam" id="PF00583">
    <property type="entry name" value="Acetyltransf_1"/>
    <property type="match status" value="1"/>
</dbReference>
<keyword evidence="1 4" id="KW-0808">Transferase</keyword>
<protein>
    <submittedName>
        <fullName evidence="4">GNAT family acetyltransferase</fullName>
    </submittedName>
</protein>
<dbReference type="PANTHER" id="PTHR10908">
    <property type="entry name" value="SEROTONIN N-ACETYLTRANSFERASE"/>
    <property type="match status" value="1"/>
</dbReference>
<dbReference type="EMBL" id="BFFP01000030">
    <property type="protein sequence ID" value="GBG95272.1"/>
    <property type="molecule type" value="Genomic_DNA"/>
</dbReference>
<accession>A0A401IUR7</accession>
<dbReference type="RefSeq" id="WP_124977433.1">
    <property type="nucleotide sequence ID" value="NZ_BFFP01000030.1"/>
</dbReference>
<dbReference type="CDD" id="cd04301">
    <property type="entry name" value="NAT_SF"/>
    <property type="match status" value="1"/>
</dbReference>
<evidence type="ECO:0000259" key="3">
    <source>
        <dbReference type="PROSITE" id="PS51186"/>
    </source>
</evidence>
<sequence length="171" mass="18852">MSLTFGPAQEQDLDIIMQIEQTGFSPAEAASKESMLERIKVIPDTFIVAYIAGRPVGYVVGPVSTSRYITDDLFAQVVPNKPSAPYQTILSLAVAPEYRSQGVGGQLLAQLAGQAQKHGQQALTLTCLQELIPFYEKNFYKNEGLSSSTHANEAWYNMIRPLNEKSQNKIL</sequence>
<dbReference type="InterPro" id="IPR000182">
    <property type="entry name" value="GNAT_dom"/>
</dbReference>
<dbReference type="AlphaFoldDB" id="A0A401IUR7"/>
<reference evidence="4 5" key="1">
    <citation type="journal article" date="2019" name="Int. J. Syst. Evol. Microbiol.">
        <title>Lactobacillus salitolerans sp. nov., a novel lactic acid bacterium isolated from spent mushroom substrates.</title>
        <authorList>
            <person name="Tohno M."/>
            <person name="Tanizawa Y."/>
            <person name="Kojima Y."/>
            <person name="Sakamoto M."/>
            <person name="Nakamura Y."/>
            <person name="Ohkuma M."/>
            <person name="Kobayashi H."/>
        </authorList>
    </citation>
    <scope>NUCLEOTIDE SEQUENCE [LARGE SCALE GENOMIC DNA]</scope>
    <source>
        <strain evidence="4 5">YK43</strain>
    </source>
</reference>
<feature type="domain" description="N-acetyltransferase" evidence="3">
    <location>
        <begin position="3"/>
        <end position="163"/>
    </location>
</feature>
<dbReference type="PROSITE" id="PS51186">
    <property type="entry name" value="GNAT"/>
    <property type="match status" value="1"/>
</dbReference>
<dbReference type="GO" id="GO:0008080">
    <property type="term" value="F:N-acetyltransferase activity"/>
    <property type="evidence" value="ECO:0007669"/>
    <property type="project" value="UniProtKB-ARBA"/>
</dbReference>
<name>A0A401IUR7_9LACO</name>
<dbReference type="Proteomes" id="UP000286848">
    <property type="component" value="Unassembled WGS sequence"/>
</dbReference>
<proteinExistence type="predicted"/>